<dbReference type="AlphaFoldDB" id="A0A9R1UR45"/>
<dbReference type="PANTHER" id="PTHR45786">
    <property type="entry name" value="DNA BINDING PROTEIN-LIKE"/>
    <property type="match status" value="1"/>
</dbReference>
<evidence type="ECO:0000313" key="1">
    <source>
        <dbReference type="EMBL" id="KAJ0191953.1"/>
    </source>
</evidence>
<reference evidence="1 2" key="1">
    <citation type="journal article" date="2017" name="Nat. Commun.">
        <title>Genome assembly with in vitro proximity ligation data and whole-genome triplication in lettuce.</title>
        <authorList>
            <person name="Reyes-Chin-Wo S."/>
            <person name="Wang Z."/>
            <person name="Yang X."/>
            <person name="Kozik A."/>
            <person name="Arikit S."/>
            <person name="Song C."/>
            <person name="Xia L."/>
            <person name="Froenicke L."/>
            <person name="Lavelle D.O."/>
            <person name="Truco M.J."/>
            <person name="Xia R."/>
            <person name="Zhu S."/>
            <person name="Xu C."/>
            <person name="Xu H."/>
            <person name="Xu X."/>
            <person name="Cox K."/>
            <person name="Korf I."/>
            <person name="Meyers B.C."/>
            <person name="Michelmore R.W."/>
        </authorList>
    </citation>
    <scope>NUCLEOTIDE SEQUENCE [LARGE SCALE GENOMIC DNA]</scope>
    <source>
        <strain evidence="2">cv. Salinas</strain>
        <tissue evidence="1">Seedlings</tissue>
    </source>
</reference>
<organism evidence="1 2">
    <name type="scientific">Lactuca sativa</name>
    <name type="common">Garden lettuce</name>
    <dbReference type="NCBI Taxonomy" id="4236"/>
    <lineage>
        <taxon>Eukaryota</taxon>
        <taxon>Viridiplantae</taxon>
        <taxon>Streptophyta</taxon>
        <taxon>Embryophyta</taxon>
        <taxon>Tracheophyta</taxon>
        <taxon>Spermatophyta</taxon>
        <taxon>Magnoliopsida</taxon>
        <taxon>eudicotyledons</taxon>
        <taxon>Gunneridae</taxon>
        <taxon>Pentapetalae</taxon>
        <taxon>asterids</taxon>
        <taxon>campanulids</taxon>
        <taxon>Asterales</taxon>
        <taxon>Asteraceae</taxon>
        <taxon>Cichorioideae</taxon>
        <taxon>Cichorieae</taxon>
        <taxon>Lactucinae</taxon>
        <taxon>Lactuca</taxon>
    </lineage>
</organism>
<dbReference type="PANTHER" id="PTHR45786:SF66">
    <property type="entry name" value="HOOK MOTIF PROTEIN, PUTATIVE-RELATED"/>
    <property type="match status" value="1"/>
</dbReference>
<evidence type="ECO:0008006" key="3">
    <source>
        <dbReference type="Google" id="ProtNLM"/>
    </source>
</evidence>
<dbReference type="EMBL" id="NBSK02000008">
    <property type="protein sequence ID" value="KAJ0191953.1"/>
    <property type="molecule type" value="Genomic_DNA"/>
</dbReference>
<sequence length="145" mass="16992">MEPLECTTTSDLQDVTIGNSTDDRDIIITNKSGNLQRINELHPTYLVLQYPPLFPYGDDGYRVDIPHRGVTRSTNSKRHKVNIFSLILNSRRLFQQFLDDAYTMIESERQYYIRNQQKFLRCESYENLCSMKYNGNTDIQILDSV</sequence>
<keyword evidence="2" id="KW-1185">Reference proteome</keyword>
<comment type="caution">
    <text evidence="1">The sequence shown here is derived from an EMBL/GenBank/DDBJ whole genome shotgun (WGS) entry which is preliminary data.</text>
</comment>
<gene>
    <name evidence="1" type="ORF">LSAT_V11C800443640</name>
</gene>
<accession>A0A9R1UR45</accession>
<protein>
    <recommendedName>
        <fullName evidence="3">Helitron helicase-like domain-containing protein</fullName>
    </recommendedName>
</protein>
<name>A0A9R1UR45_LACSA</name>
<dbReference type="Proteomes" id="UP000235145">
    <property type="component" value="Unassembled WGS sequence"/>
</dbReference>
<evidence type="ECO:0000313" key="2">
    <source>
        <dbReference type="Proteomes" id="UP000235145"/>
    </source>
</evidence>
<proteinExistence type="predicted"/>